<reference evidence="2 3" key="1">
    <citation type="submission" date="2024-09" db="EMBL/GenBank/DDBJ databases">
        <title>Chromosome-scale assembly of Riccia sorocarpa.</title>
        <authorList>
            <person name="Paukszto L."/>
        </authorList>
    </citation>
    <scope>NUCLEOTIDE SEQUENCE [LARGE SCALE GENOMIC DNA]</scope>
    <source>
        <strain evidence="2">LP-2024</strain>
        <tissue evidence="2">Aerial parts of the thallus</tissue>
    </source>
</reference>
<protein>
    <submittedName>
        <fullName evidence="2">Uncharacterized protein</fullName>
    </submittedName>
</protein>
<dbReference type="AlphaFoldDB" id="A0ABD3I6Q8"/>
<proteinExistence type="predicted"/>
<gene>
    <name evidence="2" type="ORF">R1sor_017268</name>
</gene>
<feature type="compositionally biased region" description="Low complexity" evidence="1">
    <location>
        <begin position="98"/>
        <end position="110"/>
    </location>
</feature>
<feature type="region of interest" description="Disordered" evidence="1">
    <location>
        <begin position="62"/>
        <end position="128"/>
    </location>
</feature>
<feature type="compositionally biased region" description="Low complexity" evidence="1">
    <location>
        <begin position="75"/>
        <end position="91"/>
    </location>
</feature>
<evidence type="ECO:0000313" key="3">
    <source>
        <dbReference type="Proteomes" id="UP001633002"/>
    </source>
</evidence>
<evidence type="ECO:0000313" key="2">
    <source>
        <dbReference type="EMBL" id="KAL3699246.1"/>
    </source>
</evidence>
<accession>A0ABD3I6Q8</accession>
<organism evidence="2 3">
    <name type="scientific">Riccia sorocarpa</name>
    <dbReference type="NCBI Taxonomy" id="122646"/>
    <lineage>
        <taxon>Eukaryota</taxon>
        <taxon>Viridiplantae</taxon>
        <taxon>Streptophyta</taxon>
        <taxon>Embryophyta</taxon>
        <taxon>Marchantiophyta</taxon>
        <taxon>Marchantiopsida</taxon>
        <taxon>Marchantiidae</taxon>
        <taxon>Marchantiales</taxon>
        <taxon>Ricciaceae</taxon>
        <taxon>Riccia</taxon>
    </lineage>
</organism>
<evidence type="ECO:0000256" key="1">
    <source>
        <dbReference type="SAM" id="MobiDB-lite"/>
    </source>
</evidence>
<dbReference type="Proteomes" id="UP001633002">
    <property type="component" value="Unassembled WGS sequence"/>
</dbReference>
<comment type="caution">
    <text evidence="2">The sequence shown here is derived from an EMBL/GenBank/DDBJ whole genome shotgun (WGS) entry which is preliminary data.</text>
</comment>
<feature type="compositionally biased region" description="Polar residues" evidence="1">
    <location>
        <begin position="62"/>
        <end position="71"/>
    </location>
</feature>
<name>A0ABD3I6Q8_9MARC</name>
<sequence>MTAKTWYANNVFLPMWRPIIQLVNVVLLGKQKLLEWKKLPLRVQRSLPKFMCLHLLPAQTECRTQSGSSPNRVHVSSPSSPERVLPSSSSSLERRQLSPDPTDIPSSSSPGRRKQASPTSPDLQHSHESMPWAHSILSDHATRSGSPISPDREETVPSNNEPLGFGSPMVPYPPDDDDEEVTAAGLTSLGASDPLTTSKGKRLVEHKSLS</sequence>
<feature type="region of interest" description="Disordered" evidence="1">
    <location>
        <begin position="140"/>
        <end position="210"/>
    </location>
</feature>
<dbReference type="EMBL" id="JBJQOH010000001">
    <property type="protein sequence ID" value="KAL3699246.1"/>
    <property type="molecule type" value="Genomic_DNA"/>
</dbReference>
<keyword evidence="3" id="KW-1185">Reference proteome</keyword>